<keyword evidence="11 12" id="KW-0472">Membrane</keyword>
<evidence type="ECO:0000256" key="3">
    <source>
        <dbReference type="ARBA" id="ARBA00022448"/>
    </source>
</evidence>
<dbReference type="AlphaFoldDB" id="A0A645BC85"/>
<dbReference type="GO" id="GO:0071978">
    <property type="term" value="P:bacterial-type flagellum-dependent swarming motility"/>
    <property type="evidence" value="ECO:0007669"/>
    <property type="project" value="InterPro"/>
</dbReference>
<organism evidence="15">
    <name type="scientific">bioreactor metagenome</name>
    <dbReference type="NCBI Taxonomy" id="1076179"/>
    <lineage>
        <taxon>unclassified sequences</taxon>
        <taxon>metagenomes</taxon>
        <taxon>ecological metagenomes</taxon>
    </lineage>
</organism>
<evidence type="ECO:0000256" key="7">
    <source>
        <dbReference type="ARBA" id="ARBA00022779"/>
    </source>
</evidence>
<gene>
    <name evidence="15" type="primary">pomA_15</name>
    <name evidence="15" type="ORF">SDC9_109810</name>
</gene>
<comment type="similarity">
    <text evidence="2">Belongs to the MotA family.</text>
</comment>
<feature type="domain" description="Motility protein A N-terminal" evidence="14">
    <location>
        <begin position="6"/>
        <end position="89"/>
    </location>
</feature>
<proteinExistence type="inferred from homology"/>
<comment type="subcellular location">
    <subcellularLocation>
        <location evidence="1">Cell membrane</location>
        <topology evidence="1">Multi-pass membrane protein</topology>
    </subcellularLocation>
</comment>
<evidence type="ECO:0000256" key="1">
    <source>
        <dbReference type="ARBA" id="ARBA00004651"/>
    </source>
</evidence>
<feature type="transmembrane region" description="Helical" evidence="12">
    <location>
        <begin position="187"/>
        <end position="207"/>
    </location>
</feature>
<evidence type="ECO:0000256" key="8">
    <source>
        <dbReference type="ARBA" id="ARBA00022781"/>
    </source>
</evidence>
<dbReference type="PROSITE" id="PS01307">
    <property type="entry name" value="MOTA"/>
    <property type="match status" value="1"/>
</dbReference>
<dbReference type="Pfam" id="PF20560">
    <property type="entry name" value="MotA_N"/>
    <property type="match status" value="1"/>
</dbReference>
<dbReference type="InterPro" id="IPR046786">
    <property type="entry name" value="MotA_N"/>
</dbReference>
<keyword evidence="8" id="KW-0375">Hydrogen ion transport</keyword>
<dbReference type="PANTHER" id="PTHR30433">
    <property type="entry name" value="CHEMOTAXIS PROTEIN MOTA"/>
    <property type="match status" value="1"/>
</dbReference>
<evidence type="ECO:0000256" key="5">
    <source>
        <dbReference type="ARBA" id="ARBA00022500"/>
    </source>
</evidence>
<dbReference type="GO" id="GO:1902600">
    <property type="term" value="P:proton transmembrane transport"/>
    <property type="evidence" value="ECO:0007669"/>
    <property type="project" value="UniProtKB-KW"/>
</dbReference>
<sequence length="274" mass="29740">MDIASILGLIIGFGSIAGGYAMDGGNVGKLLMASAFVITLGGSLGAVFACYGMNQLKNLPKMLIEVLIKPKSTIRSTMDYLLFLSKTARESGLLSLEKLISAEDPKKKTDPFLKRGILMVVDGTDPDKISDILSNDIYVFEQNRSQNIQMLDSFAAFCPAFGMVGTIIGLIQVLAAGMEDPNALTKAIGVAFITTLYGVLLANLIFIPTATKLRSRLANYRLEKEMIIEAVCSIRNSVNPRLLNEQLSSYLIIEGKNKTKASKDQSDNKGQMKK</sequence>
<evidence type="ECO:0000256" key="12">
    <source>
        <dbReference type="SAM" id="Phobius"/>
    </source>
</evidence>
<keyword evidence="4" id="KW-1003">Cell membrane</keyword>
<dbReference type="Pfam" id="PF01618">
    <property type="entry name" value="MotA_ExbB"/>
    <property type="match status" value="1"/>
</dbReference>
<feature type="transmembrane region" description="Helical" evidence="12">
    <location>
        <begin position="154"/>
        <end position="175"/>
    </location>
</feature>
<comment type="caution">
    <text evidence="15">The sequence shown here is derived from an EMBL/GenBank/DDBJ whole genome shotgun (WGS) entry which is preliminary data.</text>
</comment>
<dbReference type="InterPro" id="IPR047055">
    <property type="entry name" value="MotA-like"/>
</dbReference>
<evidence type="ECO:0000256" key="4">
    <source>
        <dbReference type="ARBA" id="ARBA00022475"/>
    </source>
</evidence>
<evidence type="ECO:0000256" key="10">
    <source>
        <dbReference type="ARBA" id="ARBA00023065"/>
    </source>
</evidence>
<feature type="transmembrane region" description="Helical" evidence="12">
    <location>
        <begin position="31"/>
        <end position="53"/>
    </location>
</feature>
<evidence type="ECO:0000259" key="14">
    <source>
        <dbReference type="Pfam" id="PF20560"/>
    </source>
</evidence>
<feature type="domain" description="MotA/TolQ/ExbB proton channel" evidence="13">
    <location>
        <begin position="107"/>
        <end position="225"/>
    </location>
</feature>
<keyword evidence="10" id="KW-0406">Ion transport</keyword>
<protein>
    <submittedName>
        <fullName evidence="15">Chemotaxis protein PomA</fullName>
    </submittedName>
</protein>
<name>A0A645BC85_9ZZZZ</name>
<evidence type="ECO:0000256" key="11">
    <source>
        <dbReference type="ARBA" id="ARBA00023136"/>
    </source>
</evidence>
<keyword evidence="7" id="KW-0283">Flagellar rotation</keyword>
<keyword evidence="6 12" id="KW-0812">Transmembrane</keyword>
<evidence type="ECO:0000256" key="6">
    <source>
        <dbReference type="ARBA" id="ARBA00022692"/>
    </source>
</evidence>
<dbReference type="InterPro" id="IPR002898">
    <property type="entry name" value="MotA_ExbB_proton_chnl"/>
</dbReference>
<keyword evidence="3" id="KW-0813">Transport</keyword>
<reference evidence="15" key="1">
    <citation type="submission" date="2019-08" db="EMBL/GenBank/DDBJ databases">
        <authorList>
            <person name="Kucharzyk K."/>
            <person name="Murdoch R.W."/>
            <person name="Higgins S."/>
            <person name="Loffler F."/>
        </authorList>
    </citation>
    <scope>NUCLEOTIDE SEQUENCE</scope>
</reference>
<evidence type="ECO:0000259" key="13">
    <source>
        <dbReference type="Pfam" id="PF01618"/>
    </source>
</evidence>
<dbReference type="GO" id="GO:0005886">
    <property type="term" value="C:plasma membrane"/>
    <property type="evidence" value="ECO:0007669"/>
    <property type="project" value="UniProtKB-SubCell"/>
</dbReference>
<evidence type="ECO:0000256" key="9">
    <source>
        <dbReference type="ARBA" id="ARBA00022989"/>
    </source>
</evidence>
<dbReference type="GO" id="GO:0006935">
    <property type="term" value="P:chemotaxis"/>
    <property type="evidence" value="ECO:0007669"/>
    <property type="project" value="UniProtKB-KW"/>
</dbReference>
<keyword evidence="5" id="KW-0145">Chemotaxis</keyword>
<keyword evidence="9 12" id="KW-1133">Transmembrane helix</keyword>
<evidence type="ECO:0000256" key="2">
    <source>
        <dbReference type="ARBA" id="ARBA00008038"/>
    </source>
</evidence>
<evidence type="ECO:0000313" key="15">
    <source>
        <dbReference type="EMBL" id="MPM62932.1"/>
    </source>
</evidence>
<dbReference type="InterPro" id="IPR000540">
    <property type="entry name" value="Flag_MotA_CS"/>
</dbReference>
<dbReference type="EMBL" id="VSSQ01019128">
    <property type="protein sequence ID" value="MPM62932.1"/>
    <property type="molecule type" value="Genomic_DNA"/>
</dbReference>
<accession>A0A645BC85</accession>